<evidence type="ECO:0000256" key="4">
    <source>
        <dbReference type="ARBA" id="ARBA00023136"/>
    </source>
</evidence>
<name>A0A3B0SC26_9ZZZZ</name>
<dbReference type="EMBL" id="UOEF01000173">
    <property type="protein sequence ID" value="VAV93883.1"/>
    <property type="molecule type" value="Genomic_DNA"/>
</dbReference>
<dbReference type="InterPro" id="IPR000527">
    <property type="entry name" value="Flag_Lring"/>
</dbReference>
<evidence type="ECO:0000256" key="2">
    <source>
        <dbReference type="ARBA" id="ARBA00004442"/>
    </source>
</evidence>
<dbReference type="PANTHER" id="PTHR34933:SF1">
    <property type="entry name" value="FLAGELLAR L-RING PROTEIN"/>
    <property type="match status" value="1"/>
</dbReference>
<dbReference type="GO" id="GO:0003774">
    <property type="term" value="F:cytoskeletal motor activity"/>
    <property type="evidence" value="ECO:0007669"/>
    <property type="project" value="InterPro"/>
</dbReference>
<comment type="subcellular location">
    <subcellularLocation>
        <location evidence="1">Bacterial flagellum</location>
    </subcellularLocation>
    <subcellularLocation>
        <location evidence="2">Cell outer membrane</location>
    </subcellularLocation>
</comment>
<dbReference type="GO" id="GO:0009427">
    <property type="term" value="C:bacterial-type flagellum basal body, distal rod, L ring"/>
    <property type="evidence" value="ECO:0007669"/>
    <property type="project" value="InterPro"/>
</dbReference>
<keyword evidence="7" id="KW-0969">Cilium</keyword>
<gene>
    <name evidence="7" type="ORF">MNBD_ALPHA04-105</name>
</gene>
<organism evidence="7">
    <name type="scientific">hydrothermal vent metagenome</name>
    <dbReference type="NCBI Taxonomy" id="652676"/>
    <lineage>
        <taxon>unclassified sequences</taxon>
        <taxon>metagenomes</taxon>
        <taxon>ecological metagenomes</taxon>
    </lineage>
</organism>
<protein>
    <submittedName>
        <fullName evidence="7">Flagellar L-ring protein FlgH</fullName>
    </submittedName>
</protein>
<sequence length="220" mass="22875">MMKTAYSFIALINLSGCFGGTTTGPHPGFAATAPMPIVAPQSNNGAIFMAANGYAPLTSGARASMVGDILTIQLIERTAASKSNSSATSKKSNFGITPPTTGPFALFSPSDINIGGESSFSGSGQAAQTNSLSGEISVTIAEVYPNGTMKVRGEKLLNLNRGEEFIRMTGIVRSADISTDNRVLSSRVADAKITYAGSGEIARASKQGWLQKFFSSISPF</sequence>
<dbReference type="HAMAP" id="MF_00415">
    <property type="entry name" value="FlgH"/>
    <property type="match status" value="1"/>
</dbReference>
<keyword evidence="3" id="KW-0732">Signal</keyword>
<evidence type="ECO:0000256" key="1">
    <source>
        <dbReference type="ARBA" id="ARBA00004365"/>
    </source>
</evidence>
<keyword evidence="6" id="KW-0998">Cell outer membrane</keyword>
<dbReference type="AlphaFoldDB" id="A0A3B0SC26"/>
<evidence type="ECO:0000256" key="6">
    <source>
        <dbReference type="ARBA" id="ARBA00023237"/>
    </source>
</evidence>
<proteinExistence type="inferred from homology"/>
<keyword evidence="5" id="KW-0975">Bacterial flagellum</keyword>
<evidence type="ECO:0000256" key="5">
    <source>
        <dbReference type="ARBA" id="ARBA00023143"/>
    </source>
</evidence>
<evidence type="ECO:0000256" key="3">
    <source>
        <dbReference type="ARBA" id="ARBA00022729"/>
    </source>
</evidence>
<dbReference type="GO" id="GO:0009279">
    <property type="term" value="C:cell outer membrane"/>
    <property type="evidence" value="ECO:0007669"/>
    <property type="project" value="UniProtKB-SubCell"/>
</dbReference>
<dbReference type="GO" id="GO:0071973">
    <property type="term" value="P:bacterial-type flagellum-dependent cell motility"/>
    <property type="evidence" value="ECO:0007669"/>
    <property type="project" value="InterPro"/>
</dbReference>
<dbReference type="PRINTS" id="PR01008">
    <property type="entry name" value="FLGLRINGFLGH"/>
</dbReference>
<keyword evidence="7" id="KW-0282">Flagellum</keyword>
<dbReference type="PANTHER" id="PTHR34933">
    <property type="entry name" value="FLAGELLAR L-RING PROTEIN"/>
    <property type="match status" value="1"/>
</dbReference>
<accession>A0A3B0SC26</accession>
<keyword evidence="7" id="KW-0966">Cell projection</keyword>
<dbReference type="Pfam" id="PF02107">
    <property type="entry name" value="FlgH"/>
    <property type="match status" value="1"/>
</dbReference>
<reference evidence="7" key="1">
    <citation type="submission" date="2018-06" db="EMBL/GenBank/DDBJ databases">
        <authorList>
            <person name="Zhirakovskaya E."/>
        </authorList>
    </citation>
    <scope>NUCLEOTIDE SEQUENCE</scope>
</reference>
<keyword evidence="4" id="KW-0472">Membrane</keyword>
<evidence type="ECO:0000313" key="7">
    <source>
        <dbReference type="EMBL" id="VAV93883.1"/>
    </source>
</evidence>